<evidence type="ECO:0000313" key="2">
    <source>
        <dbReference type="EMBL" id="SIR00624.1"/>
    </source>
</evidence>
<reference evidence="2 3" key="1">
    <citation type="submission" date="2017-01" db="EMBL/GenBank/DDBJ databases">
        <authorList>
            <person name="Mah S.A."/>
            <person name="Swanson W.J."/>
            <person name="Moy G.W."/>
            <person name="Vacquier V.D."/>
        </authorList>
    </citation>
    <scope>NUCLEOTIDE SEQUENCE [LARGE SCALE GENOMIC DNA]</scope>
    <source>
        <strain evidence="2 3">ASpG1</strain>
    </source>
</reference>
<name>A0A1N6XE40_9SPIO</name>
<feature type="region of interest" description="Disordered" evidence="1">
    <location>
        <begin position="34"/>
        <end position="77"/>
    </location>
</feature>
<organism evidence="2 3">
    <name type="scientific">Alkalispirochaeta americana</name>
    <dbReference type="NCBI Taxonomy" id="159291"/>
    <lineage>
        <taxon>Bacteria</taxon>
        <taxon>Pseudomonadati</taxon>
        <taxon>Spirochaetota</taxon>
        <taxon>Spirochaetia</taxon>
        <taxon>Spirochaetales</taxon>
        <taxon>Spirochaetaceae</taxon>
        <taxon>Alkalispirochaeta</taxon>
    </lineage>
</organism>
<protein>
    <submittedName>
        <fullName evidence="2">Uncharacterized protein</fullName>
    </submittedName>
</protein>
<accession>A0A1N6XE40</accession>
<sequence length="77" mass="8615">MPRYSAQFRNSVLKKLLLPEGRSARGAKQKMEMETANYLDQPGALPSPDQRRAGEEDNSLRCPGPGGRYSSISIMFR</sequence>
<dbReference type="AlphaFoldDB" id="A0A1N6XE40"/>
<keyword evidence="3" id="KW-1185">Reference proteome</keyword>
<dbReference type="STRING" id="159291.SAMN05920897_12313"/>
<proteinExistence type="predicted"/>
<evidence type="ECO:0000256" key="1">
    <source>
        <dbReference type="SAM" id="MobiDB-lite"/>
    </source>
</evidence>
<gene>
    <name evidence="2" type="ORF">SAMN05920897_12313</name>
</gene>
<evidence type="ECO:0000313" key="3">
    <source>
        <dbReference type="Proteomes" id="UP000186400"/>
    </source>
</evidence>
<dbReference type="Proteomes" id="UP000186400">
    <property type="component" value="Unassembled WGS sequence"/>
</dbReference>
<dbReference type="EMBL" id="FTMS01000023">
    <property type="protein sequence ID" value="SIR00624.1"/>
    <property type="molecule type" value="Genomic_DNA"/>
</dbReference>
<feature type="compositionally biased region" description="Basic and acidic residues" evidence="1">
    <location>
        <begin position="49"/>
        <end position="59"/>
    </location>
</feature>